<name>A0AAD7MDG9_9AGAR</name>
<evidence type="ECO:0000313" key="4">
    <source>
        <dbReference type="Proteomes" id="UP001215598"/>
    </source>
</evidence>
<dbReference type="CDD" id="cd11655">
    <property type="entry name" value="rap1_myb-like"/>
    <property type="match status" value="1"/>
</dbReference>
<feature type="compositionally biased region" description="Basic and acidic residues" evidence="1">
    <location>
        <begin position="126"/>
        <end position="139"/>
    </location>
</feature>
<evidence type="ECO:0000259" key="2">
    <source>
        <dbReference type="Pfam" id="PF08914"/>
    </source>
</evidence>
<dbReference type="Pfam" id="PF08914">
    <property type="entry name" value="Myb_Rap1"/>
    <property type="match status" value="1"/>
</dbReference>
<sequence length="181" mass="20440">MPAGARLSFTTKDDQLLAKYLAKYNPGLPGRSGNKIYQVLAENEDNKWPWSVRHPWGGWRDRYVKNQREFNMRIKKYQRENGLPMENPHWINGTQKLEGLGCGRKSLVLTRTRNKGGRNGSGRVHTYVETRKRVKRDPSEEPDELDNDNSATGLGLGRSTCPRVPDAPAHTSPTSIPTSPS</sequence>
<feature type="compositionally biased region" description="Low complexity" evidence="1">
    <location>
        <begin position="171"/>
        <end position="181"/>
    </location>
</feature>
<gene>
    <name evidence="3" type="ORF">B0H16DRAFT_584037</name>
</gene>
<dbReference type="InterPro" id="IPR009057">
    <property type="entry name" value="Homeodomain-like_sf"/>
</dbReference>
<dbReference type="AlphaFoldDB" id="A0AAD7MDG9"/>
<protein>
    <recommendedName>
        <fullName evidence="2">TERF2-interacting telomeric protein 1 Myb domain-containing protein</fullName>
    </recommendedName>
</protein>
<proteinExistence type="predicted"/>
<feature type="domain" description="TERF2-interacting telomeric protein 1 Myb" evidence="2">
    <location>
        <begin position="9"/>
        <end position="68"/>
    </location>
</feature>
<evidence type="ECO:0000313" key="3">
    <source>
        <dbReference type="EMBL" id="KAJ7712032.1"/>
    </source>
</evidence>
<dbReference type="Gene3D" id="1.10.10.60">
    <property type="entry name" value="Homeodomain-like"/>
    <property type="match status" value="1"/>
</dbReference>
<dbReference type="SUPFAM" id="SSF46689">
    <property type="entry name" value="Homeodomain-like"/>
    <property type="match status" value="1"/>
</dbReference>
<accession>A0AAD7MDG9</accession>
<reference evidence="3" key="1">
    <citation type="submission" date="2023-03" db="EMBL/GenBank/DDBJ databases">
        <title>Massive genome expansion in bonnet fungi (Mycena s.s.) driven by repeated elements and novel gene families across ecological guilds.</title>
        <authorList>
            <consortium name="Lawrence Berkeley National Laboratory"/>
            <person name="Harder C.B."/>
            <person name="Miyauchi S."/>
            <person name="Viragh M."/>
            <person name="Kuo A."/>
            <person name="Thoen E."/>
            <person name="Andreopoulos B."/>
            <person name="Lu D."/>
            <person name="Skrede I."/>
            <person name="Drula E."/>
            <person name="Henrissat B."/>
            <person name="Morin E."/>
            <person name="Kohler A."/>
            <person name="Barry K."/>
            <person name="LaButti K."/>
            <person name="Morin E."/>
            <person name="Salamov A."/>
            <person name="Lipzen A."/>
            <person name="Mereny Z."/>
            <person name="Hegedus B."/>
            <person name="Baldrian P."/>
            <person name="Stursova M."/>
            <person name="Weitz H."/>
            <person name="Taylor A."/>
            <person name="Grigoriev I.V."/>
            <person name="Nagy L.G."/>
            <person name="Martin F."/>
            <person name="Kauserud H."/>
        </authorList>
    </citation>
    <scope>NUCLEOTIDE SEQUENCE</scope>
    <source>
        <strain evidence="3">CBHHK182m</strain>
    </source>
</reference>
<dbReference type="Proteomes" id="UP001215598">
    <property type="component" value="Unassembled WGS sequence"/>
</dbReference>
<dbReference type="InterPro" id="IPR015010">
    <property type="entry name" value="TERF2IP_Myb"/>
</dbReference>
<dbReference type="EMBL" id="JARKIB010000378">
    <property type="protein sequence ID" value="KAJ7712032.1"/>
    <property type="molecule type" value="Genomic_DNA"/>
</dbReference>
<comment type="caution">
    <text evidence="3">The sequence shown here is derived from an EMBL/GenBank/DDBJ whole genome shotgun (WGS) entry which is preliminary data.</text>
</comment>
<organism evidence="3 4">
    <name type="scientific">Mycena metata</name>
    <dbReference type="NCBI Taxonomy" id="1033252"/>
    <lineage>
        <taxon>Eukaryota</taxon>
        <taxon>Fungi</taxon>
        <taxon>Dikarya</taxon>
        <taxon>Basidiomycota</taxon>
        <taxon>Agaricomycotina</taxon>
        <taxon>Agaricomycetes</taxon>
        <taxon>Agaricomycetidae</taxon>
        <taxon>Agaricales</taxon>
        <taxon>Marasmiineae</taxon>
        <taxon>Mycenaceae</taxon>
        <taxon>Mycena</taxon>
    </lineage>
</organism>
<feature type="region of interest" description="Disordered" evidence="1">
    <location>
        <begin position="111"/>
        <end position="181"/>
    </location>
</feature>
<keyword evidence="4" id="KW-1185">Reference proteome</keyword>
<evidence type="ECO:0000256" key="1">
    <source>
        <dbReference type="SAM" id="MobiDB-lite"/>
    </source>
</evidence>